<dbReference type="PROSITE" id="PS50943">
    <property type="entry name" value="HTH_CROC1"/>
    <property type="match status" value="1"/>
</dbReference>
<organism evidence="3">
    <name type="scientific">marine sediment metagenome</name>
    <dbReference type="NCBI Taxonomy" id="412755"/>
    <lineage>
        <taxon>unclassified sequences</taxon>
        <taxon>metagenomes</taxon>
        <taxon>ecological metagenomes</taxon>
    </lineage>
</organism>
<dbReference type="SMART" id="SM00530">
    <property type="entry name" value="HTH_XRE"/>
    <property type="match status" value="1"/>
</dbReference>
<evidence type="ECO:0000259" key="2">
    <source>
        <dbReference type="PROSITE" id="PS50943"/>
    </source>
</evidence>
<accession>X1K7I2</accession>
<sequence>MNLGQKLKKLRKSWDLTQKEFAQRIPGKSDYTYIGKIERGHQYPSIKFLEKIAETYSVPLSYFFEDRPKATKGMIRSIDVLNWLTQHEEQAERFGLSWLARKKYLHYGYFETLAGKIKAMKEEFRKAIEEHSFPV</sequence>
<dbReference type="GO" id="GO:0003700">
    <property type="term" value="F:DNA-binding transcription factor activity"/>
    <property type="evidence" value="ECO:0007669"/>
    <property type="project" value="TreeGrafter"/>
</dbReference>
<dbReference type="InterPro" id="IPR010982">
    <property type="entry name" value="Lambda_DNA-bd_dom_sf"/>
</dbReference>
<dbReference type="SUPFAM" id="SSF47413">
    <property type="entry name" value="lambda repressor-like DNA-binding domains"/>
    <property type="match status" value="1"/>
</dbReference>
<reference evidence="3" key="1">
    <citation type="journal article" date="2014" name="Front. Microbiol.">
        <title>High frequency of phylogenetically diverse reductive dehalogenase-homologous genes in deep subseafloor sedimentary metagenomes.</title>
        <authorList>
            <person name="Kawai M."/>
            <person name="Futagami T."/>
            <person name="Toyoda A."/>
            <person name="Takaki Y."/>
            <person name="Nishi S."/>
            <person name="Hori S."/>
            <person name="Arai W."/>
            <person name="Tsubouchi T."/>
            <person name="Morono Y."/>
            <person name="Uchiyama I."/>
            <person name="Ito T."/>
            <person name="Fujiyama A."/>
            <person name="Inagaki F."/>
            <person name="Takami H."/>
        </authorList>
    </citation>
    <scope>NUCLEOTIDE SEQUENCE</scope>
    <source>
        <strain evidence="3">Expedition CK06-06</strain>
    </source>
</reference>
<dbReference type="PANTHER" id="PTHR46797">
    <property type="entry name" value="HTH-TYPE TRANSCRIPTIONAL REGULATOR"/>
    <property type="match status" value="1"/>
</dbReference>
<keyword evidence="1" id="KW-0238">DNA-binding</keyword>
<name>X1K7I2_9ZZZZ</name>
<dbReference type="CDD" id="cd00093">
    <property type="entry name" value="HTH_XRE"/>
    <property type="match status" value="1"/>
</dbReference>
<dbReference type="EMBL" id="BARV01012203">
    <property type="protein sequence ID" value="GAI02523.1"/>
    <property type="molecule type" value="Genomic_DNA"/>
</dbReference>
<protein>
    <recommendedName>
        <fullName evidence="2">HTH cro/C1-type domain-containing protein</fullName>
    </recommendedName>
</protein>
<evidence type="ECO:0000313" key="3">
    <source>
        <dbReference type="EMBL" id="GAI02523.1"/>
    </source>
</evidence>
<proteinExistence type="predicted"/>
<gene>
    <name evidence="3" type="ORF">S06H3_22724</name>
</gene>
<dbReference type="Gene3D" id="1.10.260.40">
    <property type="entry name" value="lambda repressor-like DNA-binding domains"/>
    <property type="match status" value="1"/>
</dbReference>
<dbReference type="Pfam" id="PF01381">
    <property type="entry name" value="HTH_3"/>
    <property type="match status" value="1"/>
</dbReference>
<feature type="domain" description="HTH cro/C1-type" evidence="2">
    <location>
        <begin position="7"/>
        <end position="63"/>
    </location>
</feature>
<dbReference type="PANTHER" id="PTHR46797:SF1">
    <property type="entry name" value="METHYLPHOSPHONATE SYNTHASE"/>
    <property type="match status" value="1"/>
</dbReference>
<evidence type="ECO:0000256" key="1">
    <source>
        <dbReference type="ARBA" id="ARBA00023125"/>
    </source>
</evidence>
<dbReference type="GO" id="GO:0003677">
    <property type="term" value="F:DNA binding"/>
    <property type="evidence" value="ECO:0007669"/>
    <property type="project" value="UniProtKB-KW"/>
</dbReference>
<dbReference type="InterPro" id="IPR050807">
    <property type="entry name" value="TransReg_Diox_bact_type"/>
</dbReference>
<dbReference type="GO" id="GO:0005829">
    <property type="term" value="C:cytosol"/>
    <property type="evidence" value="ECO:0007669"/>
    <property type="project" value="TreeGrafter"/>
</dbReference>
<comment type="caution">
    <text evidence="3">The sequence shown here is derived from an EMBL/GenBank/DDBJ whole genome shotgun (WGS) entry which is preliminary data.</text>
</comment>
<dbReference type="AlphaFoldDB" id="X1K7I2"/>
<dbReference type="InterPro" id="IPR001387">
    <property type="entry name" value="Cro/C1-type_HTH"/>
</dbReference>